<keyword evidence="11" id="KW-1185">Reference proteome</keyword>
<evidence type="ECO:0000256" key="6">
    <source>
        <dbReference type="ARBA" id="ARBA00023136"/>
    </source>
</evidence>
<feature type="compositionally biased region" description="Basic and acidic residues" evidence="8">
    <location>
        <begin position="12"/>
        <end position="27"/>
    </location>
</feature>
<keyword evidence="2 7" id="KW-0813">Transport</keyword>
<reference evidence="10 11" key="1">
    <citation type="submission" date="2019-02" db="EMBL/GenBank/DDBJ databases">
        <title>Draft Genome Sequences of Six Type Strains of the Genus Massilia.</title>
        <authorList>
            <person name="Miess H."/>
            <person name="Frediansyhah A."/>
            <person name="Gross H."/>
        </authorList>
    </citation>
    <scope>NUCLEOTIDE SEQUENCE [LARGE SCALE GENOMIC DNA]</scope>
    <source>
        <strain evidence="10 11">DSM 17473</strain>
    </source>
</reference>
<comment type="similarity">
    <text evidence="7">Belongs to the binding-protein-dependent transport system permease family.</text>
</comment>
<evidence type="ECO:0000256" key="2">
    <source>
        <dbReference type="ARBA" id="ARBA00022448"/>
    </source>
</evidence>
<dbReference type="CDD" id="cd06261">
    <property type="entry name" value="TM_PBP2"/>
    <property type="match status" value="1"/>
</dbReference>
<evidence type="ECO:0000256" key="3">
    <source>
        <dbReference type="ARBA" id="ARBA00022475"/>
    </source>
</evidence>
<feature type="region of interest" description="Disordered" evidence="8">
    <location>
        <begin position="1"/>
        <end position="35"/>
    </location>
</feature>
<keyword evidence="3" id="KW-1003">Cell membrane</keyword>
<feature type="transmembrane region" description="Helical" evidence="7">
    <location>
        <begin position="218"/>
        <end position="244"/>
    </location>
</feature>
<protein>
    <submittedName>
        <fullName evidence="10">ABC transporter permease</fullName>
    </submittedName>
</protein>
<evidence type="ECO:0000256" key="7">
    <source>
        <dbReference type="RuleBase" id="RU363032"/>
    </source>
</evidence>
<dbReference type="PROSITE" id="PS50928">
    <property type="entry name" value="ABC_TM1"/>
    <property type="match status" value="1"/>
</dbReference>
<gene>
    <name evidence="10" type="ORF">EWM63_10140</name>
</gene>
<dbReference type="PANTHER" id="PTHR30151:SF0">
    <property type="entry name" value="ABC TRANSPORTER PERMEASE PROTEIN MJ0413-RELATED"/>
    <property type="match status" value="1"/>
</dbReference>
<dbReference type="EMBL" id="CP035913">
    <property type="protein sequence ID" value="QBE63275.1"/>
    <property type="molecule type" value="Genomic_DNA"/>
</dbReference>
<keyword evidence="5 7" id="KW-1133">Transmembrane helix</keyword>
<keyword evidence="6 7" id="KW-0472">Membrane</keyword>
<evidence type="ECO:0000256" key="4">
    <source>
        <dbReference type="ARBA" id="ARBA00022692"/>
    </source>
</evidence>
<feature type="domain" description="ABC transmembrane type-1" evidence="9">
    <location>
        <begin position="112"/>
        <end position="292"/>
    </location>
</feature>
<dbReference type="Proteomes" id="UP000290637">
    <property type="component" value="Chromosome"/>
</dbReference>
<dbReference type="InterPro" id="IPR035906">
    <property type="entry name" value="MetI-like_sf"/>
</dbReference>
<organism evidence="10 11">
    <name type="scientific">Pseudoduganella lutea</name>
    <dbReference type="NCBI Taxonomy" id="321985"/>
    <lineage>
        <taxon>Bacteria</taxon>
        <taxon>Pseudomonadati</taxon>
        <taxon>Pseudomonadota</taxon>
        <taxon>Betaproteobacteria</taxon>
        <taxon>Burkholderiales</taxon>
        <taxon>Oxalobacteraceae</taxon>
        <taxon>Telluria group</taxon>
        <taxon>Pseudoduganella</taxon>
    </lineage>
</organism>
<proteinExistence type="inferred from homology"/>
<comment type="subcellular location">
    <subcellularLocation>
        <location evidence="1 7">Cell membrane</location>
        <topology evidence="1 7">Multi-pass membrane protein</topology>
    </subcellularLocation>
</comment>
<feature type="transmembrane region" description="Helical" evidence="7">
    <location>
        <begin position="153"/>
        <end position="171"/>
    </location>
</feature>
<evidence type="ECO:0000313" key="10">
    <source>
        <dbReference type="EMBL" id="QBE63275.1"/>
    </source>
</evidence>
<feature type="transmembrane region" description="Helical" evidence="7">
    <location>
        <begin position="177"/>
        <end position="197"/>
    </location>
</feature>
<evidence type="ECO:0000313" key="11">
    <source>
        <dbReference type="Proteomes" id="UP000290637"/>
    </source>
</evidence>
<dbReference type="OrthoDB" id="8545756at2"/>
<dbReference type="PANTHER" id="PTHR30151">
    <property type="entry name" value="ALKANE SULFONATE ABC TRANSPORTER-RELATED, MEMBRANE SUBUNIT"/>
    <property type="match status" value="1"/>
</dbReference>
<evidence type="ECO:0000256" key="1">
    <source>
        <dbReference type="ARBA" id="ARBA00004651"/>
    </source>
</evidence>
<evidence type="ECO:0000256" key="5">
    <source>
        <dbReference type="ARBA" id="ARBA00022989"/>
    </source>
</evidence>
<dbReference type="Gene3D" id="1.10.3720.10">
    <property type="entry name" value="MetI-like"/>
    <property type="match status" value="1"/>
</dbReference>
<dbReference type="Pfam" id="PF00528">
    <property type="entry name" value="BPD_transp_1"/>
    <property type="match status" value="1"/>
</dbReference>
<feature type="transmembrane region" description="Helical" evidence="7">
    <location>
        <begin position="116"/>
        <end position="137"/>
    </location>
</feature>
<dbReference type="KEGG" id="plue:EWM63_10140"/>
<dbReference type="InterPro" id="IPR000515">
    <property type="entry name" value="MetI-like"/>
</dbReference>
<feature type="transmembrane region" description="Helical" evidence="7">
    <location>
        <begin position="55"/>
        <end position="74"/>
    </location>
</feature>
<accession>A0A4P6KWY7</accession>
<feature type="transmembrane region" description="Helical" evidence="7">
    <location>
        <begin position="274"/>
        <end position="292"/>
    </location>
</feature>
<dbReference type="AlphaFoldDB" id="A0A4P6KWY7"/>
<evidence type="ECO:0000256" key="8">
    <source>
        <dbReference type="SAM" id="MobiDB-lite"/>
    </source>
</evidence>
<dbReference type="GO" id="GO:0042918">
    <property type="term" value="P:alkanesulfonate transmembrane transport"/>
    <property type="evidence" value="ECO:0007669"/>
    <property type="project" value="UniProtKB-ARBA"/>
</dbReference>
<name>A0A4P6KWY7_9BURK</name>
<dbReference type="SUPFAM" id="SSF161098">
    <property type="entry name" value="MetI-like"/>
    <property type="match status" value="1"/>
</dbReference>
<dbReference type="FunFam" id="1.10.3720.10:FF:000003">
    <property type="entry name" value="Aliphatic sulfonate ABC transporter permease"/>
    <property type="match status" value="1"/>
</dbReference>
<dbReference type="GO" id="GO:0005886">
    <property type="term" value="C:plasma membrane"/>
    <property type="evidence" value="ECO:0007669"/>
    <property type="project" value="UniProtKB-SubCell"/>
</dbReference>
<evidence type="ECO:0000259" key="9">
    <source>
        <dbReference type="PROSITE" id="PS50928"/>
    </source>
</evidence>
<keyword evidence="4 7" id="KW-0812">Transmembrane</keyword>
<sequence length="310" mass="33285">MVRRQGQGSRRIPAEGRCGRVGEEERRPGRRLRQAQDRHGHLIGNIVNTTASKTLRAIVGLLSIAACVAAWQVAASKQVDLGLVTFQNVPAPVDVVAAARDLVESPKLSQHLSASVYRVFAGFAGAAAIGILLGLVIGRSRWIEDVLMPPLEVLRPIPAVAWIPLAILMFPSSEASMVFITFIGALFPILLNTIHGVEAVDQRLVASARSLGAGRWSIFAEVILPAAAPSIVTGLAIGMGTAWFCLVTAEMISGQFGIGYYTWASYTIQNYPEIVVGMLLIGAIGMGSSVLVKRIGNLFLPWYLMTRTKS</sequence>